<evidence type="ECO:0000313" key="2">
    <source>
        <dbReference type="Proteomes" id="UP001158576"/>
    </source>
</evidence>
<dbReference type="EMBL" id="OU015569">
    <property type="protein sequence ID" value="CAG5094578.1"/>
    <property type="molecule type" value="Genomic_DNA"/>
</dbReference>
<evidence type="ECO:0000313" key="1">
    <source>
        <dbReference type="EMBL" id="CAG5094578.1"/>
    </source>
</evidence>
<protein>
    <submittedName>
        <fullName evidence="1">Oidioi.mRNA.OKI2018_I69.XSR.g13680.t2.cds</fullName>
    </submittedName>
</protein>
<keyword evidence="2" id="KW-1185">Reference proteome</keyword>
<name>A0ABN7S9A8_OIKDI</name>
<dbReference type="Proteomes" id="UP001158576">
    <property type="component" value="Chromosome XSR"/>
</dbReference>
<gene>
    <name evidence="1" type="ORF">OKIOD_LOCUS5238</name>
</gene>
<sequence>MQPDYQAEVHDHGTIRIALATPPGQENQRLNDRVQLKLEKHKELSISGRNLRMRYSWSKGYSGEWLAASAWGDVQLYRRPLGLIFIVDAKRQEDADRGIEEYIVRGLP</sequence>
<reference evidence="1 2" key="1">
    <citation type="submission" date="2021-04" db="EMBL/GenBank/DDBJ databases">
        <authorList>
            <person name="Bliznina A."/>
        </authorList>
    </citation>
    <scope>NUCLEOTIDE SEQUENCE [LARGE SCALE GENOMIC DNA]</scope>
</reference>
<organism evidence="1 2">
    <name type="scientific">Oikopleura dioica</name>
    <name type="common">Tunicate</name>
    <dbReference type="NCBI Taxonomy" id="34765"/>
    <lineage>
        <taxon>Eukaryota</taxon>
        <taxon>Metazoa</taxon>
        <taxon>Chordata</taxon>
        <taxon>Tunicata</taxon>
        <taxon>Appendicularia</taxon>
        <taxon>Copelata</taxon>
        <taxon>Oikopleuridae</taxon>
        <taxon>Oikopleura</taxon>
    </lineage>
</organism>
<accession>A0ABN7S9A8</accession>
<proteinExistence type="predicted"/>